<reference evidence="4 5" key="1">
    <citation type="journal article" date="2012" name="Genome Biol.">
        <title>Genome and low-iron response of an oceanic diatom adapted to chronic iron limitation.</title>
        <authorList>
            <person name="Lommer M."/>
            <person name="Specht M."/>
            <person name="Roy A.S."/>
            <person name="Kraemer L."/>
            <person name="Andreson R."/>
            <person name="Gutowska M.A."/>
            <person name="Wolf J."/>
            <person name="Bergner S.V."/>
            <person name="Schilhabel M.B."/>
            <person name="Klostermeier U.C."/>
            <person name="Beiko R.G."/>
            <person name="Rosenstiel P."/>
            <person name="Hippler M."/>
            <person name="Laroche J."/>
        </authorList>
    </citation>
    <scope>NUCLEOTIDE SEQUENCE [LARGE SCALE GENOMIC DNA]</scope>
    <source>
        <strain evidence="4 5">CCMP1005</strain>
    </source>
</reference>
<dbReference type="FunFam" id="3.90.1180.10:FF:000009">
    <property type="entry name" value="60S ribosomal protein L13a"/>
    <property type="match status" value="1"/>
</dbReference>
<dbReference type="GO" id="GO:0022625">
    <property type="term" value="C:cytosolic large ribosomal subunit"/>
    <property type="evidence" value="ECO:0007669"/>
    <property type="project" value="TreeGrafter"/>
</dbReference>
<keyword evidence="5" id="KW-1185">Reference proteome</keyword>
<protein>
    <recommendedName>
        <fullName evidence="6">60S ribosomal protein L13a</fullName>
    </recommendedName>
</protein>
<comment type="similarity">
    <text evidence="1">Belongs to the universal ribosomal protein uL13 family.</text>
</comment>
<proteinExistence type="inferred from homology"/>
<dbReference type="Gene3D" id="6.10.250.3250">
    <property type="match status" value="1"/>
</dbReference>
<dbReference type="CDD" id="cd00392">
    <property type="entry name" value="Ribosomal_L13"/>
    <property type="match status" value="1"/>
</dbReference>
<dbReference type="HAMAP" id="MF_01366">
    <property type="entry name" value="Ribosomal_uL13"/>
    <property type="match status" value="1"/>
</dbReference>
<dbReference type="GO" id="GO:0003735">
    <property type="term" value="F:structural constituent of ribosome"/>
    <property type="evidence" value="ECO:0007669"/>
    <property type="project" value="InterPro"/>
</dbReference>
<dbReference type="PANTHER" id="PTHR11545:SF3">
    <property type="entry name" value="LARGE RIBOSOMAL SUBUNIT PROTEIN UL13"/>
    <property type="match status" value="1"/>
</dbReference>
<dbReference type="OMA" id="GMLPWKT"/>
<dbReference type="eggNOG" id="KOG3204">
    <property type="taxonomic scope" value="Eukaryota"/>
</dbReference>
<gene>
    <name evidence="4" type="ORF">THAOC_32534</name>
</gene>
<dbReference type="SUPFAM" id="SSF52161">
    <property type="entry name" value="Ribosomal protein L13"/>
    <property type="match status" value="1"/>
</dbReference>
<dbReference type="Pfam" id="PF00572">
    <property type="entry name" value="Ribosomal_L13"/>
    <property type="match status" value="1"/>
</dbReference>
<accession>K0R709</accession>
<keyword evidence="2" id="KW-0689">Ribosomal protein</keyword>
<dbReference type="AlphaFoldDB" id="K0R709"/>
<dbReference type="Gene3D" id="3.90.1180.10">
    <property type="entry name" value="Ribosomal protein L13"/>
    <property type="match status" value="1"/>
</dbReference>
<evidence type="ECO:0000313" key="4">
    <source>
        <dbReference type="EMBL" id="EJK48650.1"/>
    </source>
</evidence>
<dbReference type="InterPro" id="IPR036899">
    <property type="entry name" value="Ribosomal_uL13_sf"/>
</dbReference>
<name>K0R709_THAOC</name>
<dbReference type="NCBIfam" id="TIGR01077">
    <property type="entry name" value="L13_A_E"/>
    <property type="match status" value="1"/>
</dbReference>
<evidence type="ECO:0000256" key="1">
    <source>
        <dbReference type="ARBA" id="ARBA00006227"/>
    </source>
</evidence>
<dbReference type="InterPro" id="IPR005755">
    <property type="entry name" value="Ribosomal_uL13_euk/arc"/>
</dbReference>
<dbReference type="FunFam" id="6.10.250.3250:FF:000001">
    <property type="entry name" value="60S ribosomal protein L13a"/>
    <property type="match status" value="1"/>
</dbReference>
<comment type="caution">
    <text evidence="4">The sequence shown here is derived from an EMBL/GenBank/DDBJ whole genome shotgun (WGS) entry which is preliminary data.</text>
</comment>
<dbReference type="GO" id="GO:0017148">
    <property type="term" value="P:negative regulation of translation"/>
    <property type="evidence" value="ECO:0007669"/>
    <property type="project" value="TreeGrafter"/>
</dbReference>
<evidence type="ECO:0008006" key="6">
    <source>
        <dbReference type="Google" id="ProtNLM"/>
    </source>
</evidence>
<dbReference type="Proteomes" id="UP000266841">
    <property type="component" value="Unassembled WGS sequence"/>
</dbReference>
<sequence length="201" mass="22687">MVLEKPIIIDCRDHLHGRLCSIVAKELLAGQKIILVRCEEMVISGSLVRNQTKYAQFRNKRMNTNPRKGPFHFRSPARMVWRTIRGMVHQKTARGQAAIGRLSTFEGIPHPYDKMKRKVIPAALRVVRLKPGRKYTNMGELANSVGWKHKELVDKLEDKRRAKSDVYFQKKKAAGALKAKAEEAAAGDLAKINETLAAAGY</sequence>
<dbReference type="GO" id="GO:0003729">
    <property type="term" value="F:mRNA binding"/>
    <property type="evidence" value="ECO:0007669"/>
    <property type="project" value="TreeGrafter"/>
</dbReference>
<dbReference type="PANTHER" id="PTHR11545">
    <property type="entry name" value="RIBOSOMAL PROTEIN L13"/>
    <property type="match status" value="1"/>
</dbReference>
<dbReference type="EMBL" id="AGNL01045577">
    <property type="protein sequence ID" value="EJK48650.1"/>
    <property type="molecule type" value="Genomic_DNA"/>
</dbReference>
<evidence type="ECO:0000256" key="2">
    <source>
        <dbReference type="ARBA" id="ARBA00022980"/>
    </source>
</evidence>
<dbReference type="GO" id="GO:0006412">
    <property type="term" value="P:translation"/>
    <property type="evidence" value="ECO:0007669"/>
    <property type="project" value="InterPro"/>
</dbReference>
<evidence type="ECO:0000256" key="3">
    <source>
        <dbReference type="ARBA" id="ARBA00023274"/>
    </source>
</evidence>
<keyword evidence="3" id="KW-0687">Ribonucleoprotein</keyword>
<dbReference type="InterPro" id="IPR005822">
    <property type="entry name" value="Ribosomal_uL13"/>
</dbReference>
<organism evidence="4 5">
    <name type="scientific">Thalassiosira oceanica</name>
    <name type="common">Marine diatom</name>
    <dbReference type="NCBI Taxonomy" id="159749"/>
    <lineage>
        <taxon>Eukaryota</taxon>
        <taxon>Sar</taxon>
        <taxon>Stramenopiles</taxon>
        <taxon>Ochrophyta</taxon>
        <taxon>Bacillariophyta</taxon>
        <taxon>Coscinodiscophyceae</taxon>
        <taxon>Thalassiosirophycidae</taxon>
        <taxon>Thalassiosirales</taxon>
        <taxon>Thalassiosiraceae</taxon>
        <taxon>Thalassiosira</taxon>
    </lineage>
</organism>
<evidence type="ECO:0000313" key="5">
    <source>
        <dbReference type="Proteomes" id="UP000266841"/>
    </source>
</evidence>
<dbReference type="OrthoDB" id="1882297at2759"/>